<accession>A0A2M4DIY1</accession>
<proteinExistence type="predicted"/>
<feature type="compositionally biased region" description="Basic residues" evidence="1">
    <location>
        <begin position="212"/>
        <end position="224"/>
    </location>
</feature>
<dbReference type="EMBL" id="GGFL01013324">
    <property type="protein sequence ID" value="MBW77502.1"/>
    <property type="molecule type" value="Transcribed_RNA"/>
</dbReference>
<evidence type="ECO:0000313" key="3">
    <source>
        <dbReference type="EMBL" id="MBW77502.1"/>
    </source>
</evidence>
<feature type="compositionally biased region" description="Basic and acidic residues" evidence="1">
    <location>
        <begin position="173"/>
        <end position="182"/>
    </location>
</feature>
<evidence type="ECO:0000256" key="2">
    <source>
        <dbReference type="SAM" id="SignalP"/>
    </source>
</evidence>
<name>A0A2M4DIY1_ANODA</name>
<evidence type="ECO:0000256" key="1">
    <source>
        <dbReference type="SAM" id="MobiDB-lite"/>
    </source>
</evidence>
<organism evidence="3">
    <name type="scientific">Anopheles darlingi</name>
    <name type="common">Mosquito</name>
    <dbReference type="NCBI Taxonomy" id="43151"/>
    <lineage>
        <taxon>Eukaryota</taxon>
        <taxon>Metazoa</taxon>
        <taxon>Ecdysozoa</taxon>
        <taxon>Arthropoda</taxon>
        <taxon>Hexapoda</taxon>
        <taxon>Insecta</taxon>
        <taxon>Pterygota</taxon>
        <taxon>Neoptera</taxon>
        <taxon>Endopterygota</taxon>
        <taxon>Diptera</taxon>
        <taxon>Nematocera</taxon>
        <taxon>Culicoidea</taxon>
        <taxon>Culicidae</taxon>
        <taxon>Anophelinae</taxon>
        <taxon>Anopheles</taxon>
    </lineage>
</organism>
<feature type="signal peptide" evidence="2">
    <location>
        <begin position="1"/>
        <end position="22"/>
    </location>
</feature>
<sequence>MFPLFLLLSLLYLVCEQPTANGNKMHGKAGFVGLAWPRNCCRWQRFLEFGYQKPQIISQITGVCSWSETWQQLGLHGIDPGLVEIDLYFVRSCSHALVTNSQNPAVKNDAASNRTYNLMNTMQEKRFPPKYWEGLITCLKHVVSSITGESIEPHTFLSRSTKQLPMLDTDTTETPKIDGEKKTRGRPRRPGMCALFGGTGSAPPNECLGQWARRKRHSRARRHR</sequence>
<dbReference type="AlphaFoldDB" id="A0A2M4DIY1"/>
<keyword evidence="2" id="KW-0732">Signal</keyword>
<protein>
    <submittedName>
        <fullName evidence="3">Putative secreted protein</fullName>
    </submittedName>
</protein>
<reference evidence="3" key="1">
    <citation type="submission" date="2018-01" db="EMBL/GenBank/DDBJ databases">
        <title>An insight into the sialome of Amazonian anophelines.</title>
        <authorList>
            <person name="Ribeiro J.M."/>
            <person name="Scarpassa V."/>
            <person name="Calvo E."/>
        </authorList>
    </citation>
    <scope>NUCLEOTIDE SEQUENCE</scope>
</reference>
<feature type="region of interest" description="Disordered" evidence="1">
    <location>
        <begin position="168"/>
        <end position="224"/>
    </location>
</feature>
<feature type="chain" id="PRO_5014656485" evidence="2">
    <location>
        <begin position="23"/>
        <end position="224"/>
    </location>
</feature>